<reference evidence="4 5" key="1">
    <citation type="submission" date="2019-12" db="EMBL/GenBank/DDBJ databases">
        <authorList>
            <person name="Wolfe R."/>
            <person name="Danczak R."/>
            <person name="Wilkins M."/>
        </authorList>
    </citation>
    <scope>NUCLEOTIDE SEQUENCE [LARGE SCALE GENOMIC DNA]</scope>
    <source>
        <strain evidence="4">X2_MaxBin.013</strain>
    </source>
</reference>
<dbReference type="SUPFAM" id="SSF101898">
    <property type="entry name" value="NHL repeat"/>
    <property type="match status" value="1"/>
</dbReference>
<feature type="signal peptide" evidence="3">
    <location>
        <begin position="1"/>
        <end position="15"/>
    </location>
</feature>
<feature type="repeat" description="NHL" evidence="2">
    <location>
        <begin position="34"/>
        <end position="84"/>
    </location>
</feature>
<evidence type="ECO:0000256" key="2">
    <source>
        <dbReference type="PROSITE-ProRule" id="PRU00504"/>
    </source>
</evidence>
<feature type="repeat" description="NHL" evidence="2">
    <location>
        <begin position="88"/>
        <end position="131"/>
    </location>
</feature>
<keyword evidence="3" id="KW-0732">Signal</keyword>
<accession>A0A833L210</accession>
<proteinExistence type="predicted"/>
<keyword evidence="1" id="KW-0677">Repeat</keyword>
<dbReference type="PANTHER" id="PTHR24104:SF25">
    <property type="entry name" value="PROTEIN LIN-41"/>
    <property type="match status" value="1"/>
</dbReference>
<dbReference type="AlphaFoldDB" id="A0A833L210"/>
<dbReference type="Proteomes" id="UP000488506">
    <property type="component" value="Unassembled WGS sequence"/>
</dbReference>
<sequence length="316" mass="34715">MAFLLISSLNSSLFAMGVAPPQTFEVGVPNLTYVNDFGFSGSGGGQFYFPQDVCISTIGDISTSLGNIFIADTGNNRIQRIDKDGSFQYQFGKFGSGSGQFNTPSSIAVDFNYYIYVVDQENSRVQKFDIRGNFVKSWGSFGKETGKFENPKGITIDYAGNIYVADSGNDRIQKFDGEGNYLSTIGGFGIGDGFFDNPMDIAVDREKNIYIADTNNNRIQKLDEYGKPILSIGGFGQFSKPSGIAVDYNYIYVADSGNNRLQIFDKKGNLLSTFGKKGYQEGEFNNPMGISTGKNGDIFIADTNNHRIVKLKTIYK</sequence>
<dbReference type="PANTHER" id="PTHR24104">
    <property type="entry name" value="E3 UBIQUITIN-PROTEIN LIGASE NHLRC1-RELATED"/>
    <property type="match status" value="1"/>
</dbReference>
<dbReference type="InterPro" id="IPR011042">
    <property type="entry name" value="6-blade_b-propeller_TolB-like"/>
</dbReference>
<feature type="repeat" description="NHL" evidence="2">
    <location>
        <begin position="139"/>
        <end position="178"/>
    </location>
</feature>
<feature type="chain" id="PRO_5033053565" evidence="3">
    <location>
        <begin position="16"/>
        <end position="316"/>
    </location>
</feature>
<evidence type="ECO:0000256" key="3">
    <source>
        <dbReference type="SAM" id="SignalP"/>
    </source>
</evidence>
<evidence type="ECO:0000256" key="1">
    <source>
        <dbReference type="ARBA" id="ARBA00022737"/>
    </source>
</evidence>
<feature type="repeat" description="NHL" evidence="2">
    <location>
        <begin position="233"/>
        <end position="267"/>
    </location>
</feature>
<name>A0A833L210_UNCSA</name>
<dbReference type="InterPro" id="IPR050952">
    <property type="entry name" value="TRIM-NHL_E3_ligases"/>
</dbReference>
<feature type="repeat" description="NHL" evidence="2">
    <location>
        <begin position="182"/>
        <end position="225"/>
    </location>
</feature>
<dbReference type="Pfam" id="PF01436">
    <property type="entry name" value="NHL"/>
    <property type="match status" value="4"/>
</dbReference>
<dbReference type="InterPro" id="IPR001258">
    <property type="entry name" value="NHL_repeat"/>
</dbReference>
<feature type="repeat" description="NHL" evidence="2">
    <location>
        <begin position="271"/>
        <end position="314"/>
    </location>
</feature>
<gene>
    <name evidence="4" type="ORF">FD145_420</name>
</gene>
<comment type="caution">
    <text evidence="4">The sequence shown here is derived from an EMBL/GenBank/DDBJ whole genome shotgun (WGS) entry which is preliminary data.</text>
</comment>
<evidence type="ECO:0000313" key="4">
    <source>
        <dbReference type="EMBL" id="KAF0134852.1"/>
    </source>
</evidence>
<dbReference type="Pfam" id="PF17170">
    <property type="entry name" value="DUF5128"/>
    <property type="match status" value="1"/>
</dbReference>
<organism evidence="4 5">
    <name type="scientific">Candidatus Saganbacteria bacterium</name>
    <dbReference type="NCBI Taxonomy" id="2575572"/>
    <lineage>
        <taxon>Bacteria</taxon>
        <taxon>Bacillati</taxon>
        <taxon>Saganbacteria</taxon>
    </lineage>
</organism>
<dbReference type="Gene3D" id="2.120.10.30">
    <property type="entry name" value="TolB, C-terminal domain"/>
    <property type="match status" value="3"/>
</dbReference>
<protein>
    <submittedName>
        <fullName evidence="4">Tripartite motif-containing protein 71</fullName>
    </submittedName>
</protein>
<dbReference type="PROSITE" id="PS51125">
    <property type="entry name" value="NHL"/>
    <property type="match status" value="6"/>
</dbReference>
<evidence type="ECO:0000313" key="5">
    <source>
        <dbReference type="Proteomes" id="UP000488506"/>
    </source>
</evidence>
<dbReference type="GO" id="GO:0008270">
    <property type="term" value="F:zinc ion binding"/>
    <property type="evidence" value="ECO:0007669"/>
    <property type="project" value="UniProtKB-KW"/>
</dbReference>
<dbReference type="EMBL" id="WPAF01000004">
    <property type="protein sequence ID" value="KAF0134852.1"/>
    <property type="molecule type" value="Genomic_DNA"/>
</dbReference>